<feature type="region of interest" description="Disordered" evidence="1">
    <location>
        <begin position="1"/>
        <end position="129"/>
    </location>
</feature>
<evidence type="ECO:0000313" key="3">
    <source>
        <dbReference type="Proteomes" id="UP001362999"/>
    </source>
</evidence>
<organism evidence="2 3">
    <name type="scientific">Favolaschia claudopus</name>
    <dbReference type="NCBI Taxonomy" id="2862362"/>
    <lineage>
        <taxon>Eukaryota</taxon>
        <taxon>Fungi</taxon>
        <taxon>Dikarya</taxon>
        <taxon>Basidiomycota</taxon>
        <taxon>Agaricomycotina</taxon>
        <taxon>Agaricomycetes</taxon>
        <taxon>Agaricomycetidae</taxon>
        <taxon>Agaricales</taxon>
        <taxon>Marasmiineae</taxon>
        <taxon>Mycenaceae</taxon>
        <taxon>Favolaschia</taxon>
    </lineage>
</organism>
<evidence type="ECO:0000256" key="1">
    <source>
        <dbReference type="SAM" id="MobiDB-lite"/>
    </source>
</evidence>
<dbReference type="AlphaFoldDB" id="A0AAW0DQY9"/>
<reference evidence="2 3" key="1">
    <citation type="journal article" date="2024" name="J Genomics">
        <title>Draft genome sequencing and assembly of Favolaschia claudopus CIRM-BRFM 2984 isolated from oak limbs.</title>
        <authorList>
            <person name="Navarro D."/>
            <person name="Drula E."/>
            <person name="Chaduli D."/>
            <person name="Cazenave R."/>
            <person name="Ahrendt S."/>
            <person name="Wang J."/>
            <person name="Lipzen A."/>
            <person name="Daum C."/>
            <person name="Barry K."/>
            <person name="Grigoriev I.V."/>
            <person name="Favel A."/>
            <person name="Rosso M.N."/>
            <person name="Martin F."/>
        </authorList>
    </citation>
    <scope>NUCLEOTIDE SEQUENCE [LARGE SCALE GENOMIC DNA]</scope>
    <source>
        <strain evidence="2 3">CIRM-BRFM 2984</strain>
    </source>
</reference>
<accession>A0AAW0DQY9</accession>
<dbReference type="EMBL" id="JAWWNJ010000006">
    <property type="protein sequence ID" value="KAK7053967.1"/>
    <property type="molecule type" value="Genomic_DNA"/>
</dbReference>
<name>A0AAW0DQY9_9AGAR</name>
<gene>
    <name evidence="2" type="ORF">R3P38DRAFT_3577877</name>
</gene>
<evidence type="ECO:0000313" key="2">
    <source>
        <dbReference type="EMBL" id="KAK7053967.1"/>
    </source>
</evidence>
<dbReference type="Proteomes" id="UP001362999">
    <property type="component" value="Unassembled WGS sequence"/>
</dbReference>
<keyword evidence="3" id="KW-1185">Reference proteome</keyword>
<comment type="caution">
    <text evidence="2">The sequence shown here is derived from an EMBL/GenBank/DDBJ whole genome shotgun (WGS) entry which is preliminary data.</text>
</comment>
<feature type="compositionally biased region" description="Low complexity" evidence="1">
    <location>
        <begin position="117"/>
        <end position="128"/>
    </location>
</feature>
<protein>
    <submittedName>
        <fullName evidence="2">Uncharacterized protein</fullName>
    </submittedName>
</protein>
<sequence length="258" mass="29734">MTKNSTLLKHTSPRRTRVSTAESREKAKERQAKYRRKPDTRQKESSYLAQRRAAIKASRRRTDSSSKSSNRRPKIESPQRNKKTTSTETGSSTRSKSNLELLADLATQRITEIGTPRPSSSYWDSLSSDSRESSRDAALDLSAASVTEDPHLFVDEPLPRYCSPATSPQRKNWHNLGQVGPLSGVQRAQLITIDLALPQEYDDEEPQVQWDRSGRMGPRVEMMSSERWKWVRAWRHAHEQYEYCRDWENEGRKEVAED</sequence>
<feature type="compositionally biased region" description="Low complexity" evidence="1">
    <location>
        <begin position="84"/>
        <end position="96"/>
    </location>
</feature>
<proteinExistence type="predicted"/>
<feature type="compositionally biased region" description="Basic and acidic residues" evidence="1">
    <location>
        <begin position="22"/>
        <end position="44"/>
    </location>
</feature>